<dbReference type="AlphaFoldDB" id="A0AAW1UTQ6"/>
<reference evidence="1 2" key="1">
    <citation type="submission" date="2023-03" db="EMBL/GenBank/DDBJ databases">
        <title>Genome insight into feeding habits of ladybird beetles.</title>
        <authorList>
            <person name="Li H.-S."/>
            <person name="Huang Y.-H."/>
            <person name="Pang H."/>
        </authorList>
    </citation>
    <scope>NUCLEOTIDE SEQUENCE [LARGE SCALE GENOMIC DNA]</scope>
    <source>
        <strain evidence="1">SYSU_2023b</strain>
        <tissue evidence="1">Whole body</tissue>
    </source>
</reference>
<protein>
    <submittedName>
        <fullName evidence="1">Uncharacterized protein</fullName>
    </submittedName>
</protein>
<evidence type="ECO:0000313" key="1">
    <source>
        <dbReference type="EMBL" id="KAK9883908.1"/>
    </source>
</evidence>
<organism evidence="1 2">
    <name type="scientific">Henosepilachna vigintioctopunctata</name>
    <dbReference type="NCBI Taxonomy" id="420089"/>
    <lineage>
        <taxon>Eukaryota</taxon>
        <taxon>Metazoa</taxon>
        <taxon>Ecdysozoa</taxon>
        <taxon>Arthropoda</taxon>
        <taxon>Hexapoda</taxon>
        <taxon>Insecta</taxon>
        <taxon>Pterygota</taxon>
        <taxon>Neoptera</taxon>
        <taxon>Endopterygota</taxon>
        <taxon>Coleoptera</taxon>
        <taxon>Polyphaga</taxon>
        <taxon>Cucujiformia</taxon>
        <taxon>Coccinelloidea</taxon>
        <taxon>Coccinellidae</taxon>
        <taxon>Epilachninae</taxon>
        <taxon>Epilachnini</taxon>
        <taxon>Henosepilachna</taxon>
    </lineage>
</organism>
<dbReference type="Proteomes" id="UP001431783">
    <property type="component" value="Unassembled WGS sequence"/>
</dbReference>
<dbReference type="EMBL" id="JARQZJ010000092">
    <property type="protein sequence ID" value="KAK9883908.1"/>
    <property type="molecule type" value="Genomic_DNA"/>
</dbReference>
<comment type="caution">
    <text evidence="1">The sequence shown here is derived from an EMBL/GenBank/DDBJ whole genome shotgun (WGS) entry which is preliminary data.</text>
</comment>
<keyword evidence="2" id="KW-1185">Reference proteome</keyword>
<gene>
    <name evidence="1" type="ORF">WA026_004849</name>
</gene>
<sequence>MGKVMQSTNDAMNIAEIWCGDNGLVLNKQKTECVVFTTNRSNICVPDNFCHGNVIFVIEDTTKFLGLHLDSQLNWNKHIYELNKKLCSIIYSLNVLKHHVNLDILKIIYHANFRSVLSYGLIFWGGCGHAK</sequence>
<evidence type="ECO:0000313" key="2">
    <source>
        <dbReference type="Proteomes" id="UP001431783"/>
    </source>
</evidence>
<proteinExistence type="predicted"/>
<accession>A0AAW1UTQ6</accession>
<name>A0AAW1UTQ6_9CUCU</name>